<comment type="caution">
    <text evidence="2">The sequence shown here is derived from an EMBL/GenBank/DDBJ whole genome shotgun (WGS) entry which is preliminary data.</text>
</comment>
<dbReference type="RefSeq" id="WP_010767882.1">
    <property type="nucleotide sequence ID" value="NZ_ASWE01000003.1"/>
</dbReference>
<dbReference type="eggNOG" id="COG3716">
    <property type="taxonomic scope" value="Bacteria"/>
</dbReference>
<dbReference type="InterPro" id="IPR004704">
    <property type="entry name" value="PTS_IID_man"/>
</dbReference>
<keyword evidence="3" id="KW-1185">Reference proteome</keyword>
<dbReference type="STRING" id="154621.RV11_GL002111"/>
<dbReference type="PANTHER" id="PTHR32502">
    <property type="entry name" value="N-ACETYLGALACTOSAMINE PERMEASE II COMPONENT-RELATED"/>
    <property type="match status" value="1"/>
</dbReference>
<dbReference type="PANTHER" id="PTHR32502:SF27">
    <property type="entry name" value="PTS SYSTEM, MANNOSE-SPECIFIC IID COMPONENT"/>
    <property type="match status" value="1"/>
</dbReference>
<keyword evidence="1" id="KW-0472">Membrane</keyword>
<dbReference type="PROSITE" id="PS51108">
    <property type="entry name" value="PTS_EIID"/>
    <property type="match status" value="1"/>
</dbReference>
<evidence type="ECO:0000313" key="2">
    <source>
        <dbReference type="EMBL" id="EOL45324.1"/>
    </source>
</evidence>
<keyword evidence="1" id="KW-0812">Transmembrane</keyword>
<sequence length="277" mass="30380">MIDKNKTTENLMTKKDLNKLFWRAQTLGVSGNAERGGNLGYLYSMLPFLRKKYQNGTKEERAAAMTRHLEYMVTHHVPQFLLLGSSMALEEKTSETEKDVVRNMKVSLMGPMAGLGDSILSYTWLAICGSIGASLAMKGSLIGPIVMFLMINAVWMPLKFLGVTMGYEKGVELLSSPNSKGMISRFSTAANAMGTIVVAALVVSNVKMSLGLEFTLGKDNVLNIQEMLDRILPNLLPMLLTFGCYKFLKKTNGRHVVSLIIGLLVLGTLLYMGGILA</sequence>
<dbReference type="PATRIC" id="fig|1158610.3.peg.1189"/>
<gene>
    <name evidence="2" type="ORF">UC3_01214</name>
</gene>
<dbReference type="OrthoDB" id="9795582at2"/>
<evidence type="ECO:0000256" key="1">
    <source>
        <dbReference type="SAM" id="Phobius"/>
    </source>
</evidence>
<accession>R3TUN5</accession>
<keyword evidence="1" id="KW-1133">Transmembrane helix</keyword>
<feature type="transmembrane region" description="Helical" evidence="1">
    <location>
        <begin position="182"/>
        <end position="203"/>
    </location>
</feature>
<evidence type="ECO:0000313" key="3">
    <source>
        <dbReference type="Proteomes" id="UP000013785"/>
    </source>
</evidence>
<reference evidence="2 3" key="1">
    <citation type="submission" date="2013-02" db="EMBL/GenBank/DDBJ databases">
        <title>The Genome Sequence of Enterococcus phoeniculicola BAA-412.</title>
        <authorList>
            <consortium name="The Broad Institute Genome Sequencing Platform"/>
            <consortium name="The Broad Institute Genome Sequencing Center for Infectious Disease"/>
            <person name="Earl A.M."/>
            <person name="Gilmore M.S."/>
            <person name="Lebreton F."/>
            <person name="Walker B."/>
            <person name="Young S.K."/>
            <person name="Zeng Q."/>
            <person name="Gargeya S."/>
            <person name="Fitzgerald M."/>
            <person name="Haas B."/>
            <person name="Abouelleil A."/>
            <person name="Alvarado L."/>
            <person name="Arachchi H.M."/>
            <person name="Berlin A.M."/>
            <person name="Chapman S.B."/>
            <person name="Dewar J."/>
            <person name="Goldberg J."/>
            <person name="Griggs A."/>
            <person name="Gujja S."/>
            <person name="Hansen M."/>
            <person name="Howarth C."/>
            <person name="Imamovic A."/>
            <person name="Larimer J."/>
            <person name="McCowan C."/>
            <person name="Murphy C."/>
            <person name="Neiman D."/>
            <person name="Pearson M."/>
            <person name="Priest M."/>
            <person name="Roberts A."/>
            <person name="Saif S."/>
            <person name="Shea T."/>
            <person name="Sisk P."/>
            <person name="Sykes S."/>
            <person name="Wortman J."/>
            <person name="Nusbaum C."/>
            <person name="Birren B."/>
        </authorList>
    </citation>
    <scope>NUCLEOTIDE SEQUENCE [LARGE SCALE GENOMIC DNA]</scope>
    <source>
        <strain evidence="2 3">ATCC BAA-412</strain>
    </source>
</reference>
<dbReference type="GO" id="GO:0009401">
    <property type="term" value="P:phosphoenolpyruvate-dependent sugar phosphotransferase system"/>
    <property type="evidence" value="ECO:0007669"/>
    <property type="project" value="InterPro"/>
</dbReference>
<proteinExistence type="predicted"/>
<dbReference type="EMBL" id="AJAT01000012">
    <property type="protein sequence ID" value="EOL45324.1"/>
    <property type="molecule type" value="Genomic_DNA"/>
</dbReference>
<name>R3TUN5_9ENTE</name>
<dbReference type="Proteomes" id="UP000013785">
    <property type="component" value="Unassembled WGS sequence"/>
</dbReference>
<protein>
    <recommendedName>
        <fullName evidence="4">PTS system, mannose/fructose/sorbose family, IID component</fullName>
    </recommendedName>
</protein>
<evidence type="ECO:0008006" key="4">
    <source>
        <dbReference type="Google" id="ProtNLM"/>
    </source>
</evidence>
<feature type="transmembrane region" description="Helical" evidence="1">
    <location>
        <begin position="141"/>
        <end position="161"/>
    </location>
</feature>
<dbReference type="InterPro" id="IPR050303">
    <property type="entry name" value="GatZ_KbaZ_carbometab"/>
</dbReference>
<dbReference type="GO" id="GO:0005886">
    <property type="term" value="C:plasma membrane"/>
    <property type="evidence" value="ECO:0007669"/>
    <property type="project" value="TreeGrafter"/>
</dbReference>
<feature type="transmembrane region" description="Helical" evidence="1">
    <location>
        <begin position="255"/>
        <end position="276"/>
    </location>
</feature>
<dbReference type="Pfam" id="PF03613">
    <property type="entry name" value="EIID-AGA"/>
    <property type="match status" value="1"/>
</dbReference>
<organism evidence="2 3">
    <name type="scientific">Enterococcus phoeniculicola ATCC BAA-412</name>
    <dbReference type="NCBI Taxonomy" id="1158610"/>
    <lineage>
        <taxon>Bacteria</taxon>
        <taxon>Bacillati</taxon>
        <taxon>Bacillota</taxon>
        <taxon>Bacilli</taxon>
        <taxon>Lactobacillales</taxon>
        <taxon>Enterococcaceae</taxon>
        <taxon>Enterococcus</taxon>
    </lineage>
</organism>
<dbReference type="HOGENOM" id="CLU_060742_2_0_9"/>
<dbReference type="AlphaFoldDB" id="R3TUN5"/>